<feature type="compositionally biased region" description="Basic and acidic residues" evidence="1">
    <location>
        <begin position="161"/>
        <end position="174"/>
    </location>
</feature>
<feature type="compositionally biased region" description="Low complexity" evidence="1">
    <location>
        <begin position="175"/>
        <end position="184"/>
    </location>
</feature>
<name>A0A1V0SAF1_9VIRU</name>
<evidence type="ECO:0000313" key="2">
    <source>
        <dbReference type="EMBL" id="ARF08654.1"/>
    </source>
</evidence>
<dbReference type="EMBL" id="KY684083">
    <property type="protein sequence ID" value="ARF08654.1"/>
    <property type="molecule type" value="Genomic_DNA"/>
</dbReference>
<feature type="region of interest" description="Disordered" evidence="1">
    <location>
        <begin position="161"/>
        <end position="238"/>
    </location>
</feature>
<reference evidence="2" key="1">
    <citation type="journal article" date="2017" name="Science">
        <title>Giant viruses with an expanded complement of translation system components.</title>
        <authorList>
            <person name="Schulz F."/>
            <person name="Yutin N."/>
            <person name="Ivanova N.N."/>
            <person name="Ortega D.R."/>
            <person name="Lee T.K."/>
            <person name="Vierheilig J."/>
            <person name="Daims H."/>
            <person name="Horn M."/>
            <person name="Wagner M."/>
            <person name="Jensen G.J."/>
            <person name="Kyrpides N.C."/>
            <person name="Koonin E.V."/>
            <person name="Woyke T."/>
        </authorList>
    </citation>
    <scope>NUCLEOTIDE SEQUENCE</scope>
    <source>
        <strain evidence="2">CTV1</strain>
    </source>
</reference>
<organism evidence="2">
    <name type="scientific">Catovirus CTV1</name>
    <dbReference type="NCBI Taxonomy" id="1977631"/>
    <lineage>
        <taxon>Viruses</taxon>
        <taxon>Varidnaviria</taxon>
        <taxon>Bamfordvirae</taxon>
        <taxon>Nucleocytoviricota</taxon>
        <taxon>Megaviricetes</taxon>
        <taxon>Imitervirales</taxon>
        <taxon>Mimiviridae</taxon>
        <taxon>Klosneuvirinae</taxon>
        <taxon>Catovirus</taxon>
    </lineage>
</organism>
<proteinExistence type="predicted"/>
<accession>A0A1V0SAF1</accession>
<dbReference type="Pfam" id="PF02389">
    <property type="entry name" value="Cornifin"/>
    <property type="match status" value="1"/>
</dbReference>
<sequence>MKLNVELSVDETNNILIIKITDVVREFIYNYMYSLNTIFNINTLCIFMHNGKELSIKKSKDNYLIINENRIEIKTENSYVNQVGQIDINQLQKDLILLMYQKNYCKFKVFFMPSDNVIQNHKVKKMNITEDEIATVMQNLRKTRTKSVKFSGNDFLTKRKDLKKIPEKNKEENKLLSSELNNSLCDQSNNKPEEPSDAKVDEQSDIKTDEPSNIKVNEPSDIKVNEQSDIKTDEPSDIKVNEQSDKIDDHTEPILSVSLLTDNSEGVDENINKSILSKSLTESEYEKISKTWDLDDIEPSELEKSADGLLKSNSSELYTNYF</sequence>
<gene>
    <name evidence="2" type="ORF">Catovirus_1_704</name>
</gene>
<evidence type="ECO:0000256" key="1">
    <source>
        <dbReference type="SAM" id="MobiDB-lite"/>
    </source>
</evidence>
<protein>
    <submittedName>
        <fullName evidence="2">Uncharacterized protein</fullName>
    </submittedName>
</protein>
<feature type="compositionally biased region" description="Basic and acidic residues" evidence="1">
    <location>
        <begin position="191"/>
        <end position="238"/>
    </location>
</feature>